<dbReference type="InterPro" id="IPR038143">
    <property type="entry name" value="NigD-like_C_dom_sf"/>
</dbReference>
<organism evidence="2">
    <name type="scientific">Prevotella sp. Sc00028</name>
    <dbReference type="NCBI Taxonomy" id="1231728"/>
    <lineage>
        <taxon>Bacteria</taxon>
        <taxon>Pseudomonadati</taxon>
        <taxon>Bacteroidota</taxon>
        <taxon>Bacteroidia</taxon>
        <taxon>Bacteroidales</taxon>
        <taxon>Prevotellaceae</taxon>
        <taxon>Prevotella</taxon>
    </lineage>
</organism>
<proteinExistence type="predicted"/>
<reference evidence="2" key="1">
    <citation type="journal article" date="2014" name="J. Ind. Microbiol. Biotechnol.">
        <title>Analysis of the bovine rumen microbiome reveals a diversity of Sus-like polysaccharide utilization loci from the bacterial phylum Bacteroidetes.</title>
        <authorList>
            <person name="Rosewarne C.P."/>
            <person name="Pope P.B."/>
            <person name="Cheung J.L."/>
            <person name="Morrison M."/>
        </authorList>
    </citation>
    <scope>NUCLEOTIDE SEQUENCE</scope>
    <source>
        <strain evidence="2">Sc00028</strain>
    </source>
</reference>
<sequence length="188" mass="20957">MRGDFAEAVVNSNKQVAKIITDDGDEMLVTSPYTAKWIAKADTTYRCMLYYNKVEGKAEVVSMGQVPCAAIVPLSKFEKELKTDPVKFESTWMSKTGRYLNLSIQVKSGVTDDTTAVQSLAIVSDTLITHSDGKQIRNLILHHDQGNVPEYYSTQVYVSIPTNRIDADSVRISINSYDGEVVAKHRCR</sequence>
<evidence type="ECO:0000313" key="2">
    <source>
        <dbReference type="EMBL" id="AGH14015.1"/>
    </source>
</evidence>
<dbReference type="EMBL" id="JX424621">
    <property type="protein sequence ID" value="AGH14015.1"/>
    <property type="molecule type" value="Genomic_DNA"/>
</dbReference>
<dbReference type="AlphaFoldDB" id="W5QT90"/>
<feature type="domain" description="NigD-like C-terminal" evidence="1">
    <location>
        <begin position="76"/>
        <end position="180"/>
    </location>
</feature>
<dbReference type="Gene3D" id="2.60.40.2370">
    <property type="entry name" value="NigD-like, C-terminal beta sandwich domain"/>
    <property type="match status" value="1"/>
</dbReference>
<dbReference type="Pfam" id="PF17415">
    <property type="entry name" value="NigD_C"/>
    <property type="match status" value="1"/>
</dbReference>
<dbReference type="InterPro" id="IPR035376">
    <property type="entry name" value="NigD_C"/>
</dbReference>
<accession>W5QT90</accession>
<protein>
    <recommendedName>
        <fullName evidence="1">NigD-like C-terminal domain-containing protein</fullName>
    </recommendedName>
</protein>
<evidence type="ECO:0000259" key="1">
    <source>
        <dbReference type="Pfam" id="PF17415"/>
    </source>
</evidence>
<name>W5QT90_9BACT</name>